<comment type="caution">
    <text evidence="4">The sequence shown here is derived from an EMBL/GenBank/DDBJ whole genome shotgun (WGS) entry which is preliminary data.</text>
</comment>
<protein>
    <submittedName>
        <fullName evidence="4">Uncharacterized protein</fullName>
    </submittedName>
</protein>
<dbReference type="AlphaFoldDB" id="A0A4Q2DC19"/>
<evidence type="ECO:0000313" key="5">
    <source>
        <dbReference type="Proteomes" id="UP000290288"/>
    </source>
</evidence>
<keyword evidence="5" id="KW-1185">Reference proteome</keyword>
<dbReference type="Proteomes" id="UP000290288">
    <property type="component" value="Unassembled WGS sequence"/>
</dbReference>
<keyword evidence="1" id="KW-0175">Coiled coil</keyword>
<organism evidence="4 5">
    <name type="scientific">Candolleomyces aberdarensis</name>
    <dbReference type="NCBI Taxonomy" id="2316362"/>
    <lineage>
        <taxon>Eukaryota</taxon>
        <taxon>Fungi</taxon>
        <taxon>Dikarya</taxon>
        <taxon>Basidiomycota</taxon>
        <taxon>Agaricomycotina</taxon>
        <taxon>Agaricomycetes</taxon>
        <taxon>Agaricomycetidae</taxon>
        <taxon>Agaricales</taxon>
        <taxon>Agaricineae</taxon>
        <taxon>Psathyrellaceae</taxon>
        <taxon>Candolleomyces</taxon>
    </lineage>
</organism>
<feature type="transmembrane region" description="Helical" evidence="3">
    <location>
        <begin position="181"/>
        <end position="202"/>
    </location>
</feature>
<feature type="compositionally biased region" description="Pro residues" evidence="2">
    <location>
        <begin position="128"/>
        <end position="148"/>
    </location>
</feature>
<reference evidence="4 5" key="1">
    <citation type="submission" date="2019-01" db="EMBL/GenBank/DDBJ databases">
        <title>Draft genome sequence of Psathyrella aberdarensis IHI B618.</title>
        <authorList>
            <person name="Buettner E."/>
            <person name="Kellner H."/>
        </authorList>
    </citation>
    <scope>NUCLEOTIDE SEQUENCE [LARGE SCALE GENOMIC DNA]</scope>
    <source>
        <strain evidence="4 5">IHI B618</strain>
    </source>
</reference>
<feature type="region of interest" description="Disordered" evidence="2">
    <location>
        <begin position="1"/>
        <end position="148"/>
    </location>
</feature>
<dbReference type="EMBL" id="SDEE01000449">
    <property type="protein sequence ID" value="RXW16336.1"/>
    <property type="molecule type" value="Genomic_DNA"/>
</dbReference>
<evidence type="ECO:0000313" key="4">
    <source>
        <dbReference type="EMBL" id="RXW16336.1"/>
    </source>
</evidence>
<sequence>MVQLNGSGPRATPQPSNNDETDDNNDYNQTGPEYRQDGHDGSQSDQWVEEQADAVPRAAASSNSRVAQPGSPLRKRRRGSRAASAGSRTPRATSYPPQAPQAQFPSSLQTRPTMAEASGRQSRHATPAPAPAPPRAPTPPLPPPPLPLELPTTRTALYHTLKFLDWLFEYTMSIVRPAVRYLRYPLIAIFFVFLLASLINGISSTLSAAFSPICYAPFLHLTPMCTWVTRTASQPQGGAGKVRWADFPSLLGVQTRTFEQLVDDALASGSSGSGLALNIKKAEMATADLIALVRLSNLHSKNSLVETLSDFVQDAKTTEQSLHRLDAKVNGAIDSIMAMNDFAFNAIASARAKEPSGELAALMIWKPSRSATDKVVVETFSDAMHSMSNHLERLILEYEANYANLDRLEEKLGTLRDIIAQEDKTVGEAKEELLAALWTKLGGNRKNLRSFNRNLNLLQDLTYYRKHALAHVVAALHTLRVVNQEMQEMRERVAAPDLAGDRIAPEVHMDSIKIGLERLKEGRSRARKIGQDALRKALGSDENGYALD</sequence>
<evidence type="ECO:0000256" key="1">
    <source>
        <dbReference type="SAM" id="Coils"/>
    </source>
</evidence>
<keyword evidence="3" id="KW-0472">Membrane</keyword>
<evidence type="ECO:0000256" key="3">
    <source>
        <dbReference type="SAM" id="Phobius"/>
    </source>
</evidence>
<accession>A0A4Q2DC19</accession>
<feature type="compositionally biased region" description="Low complexity" evidence="2">
    <location>
        <begin position="81"/>
        <end position="103"/>
    </location>
</feature>
<keyword evidence="3" id="KW-1133">Transmembrane helix</keyword>
<name>A0A4Q2DC19_9AGAR</name>
<evidence type="ECO:0000256" key="2">
    <source>
        <dbReference type="SAM" id="MobiDB-lite"/>
    </source>
</evidence>
<gene>
    <name evidence="4" type="ORF">EST38_g9521</name>
</gene>
<proteinExistence type="predicted"/>
<keyword evidence="3" id="KW-0812">Transmembrane</keyword>
<feature type="coiled-coil region" evidence="1">
    <location>
        <begin position="388"/>
        <end position="425"/>
    </location>
</feature>
<dbReference type="OrthoDB" id="4179406at2759"/>
<dbReference type="STRING" id="2316362.A0A4Q2DC19"/>